<gene>
    <name evidence="2" type="ORF">A1O1_03136</name>
</gene>
<feature type="region of interest" description="Disordered" evidence="1">
    <location>
        <begin position="426"/>
        <end position="590"/>
    </location>
</feature>
<evidence type="ECO:0000256" key="1">
    <source>
        <dbReference type="SAM" id="MobiDB-lite"/>
    </source>
</evidence>
<feature type="compositionally biased region" description="Acidic residues" evidence="1">
    <location>
        <begin position="440"/>
        <end position="461"/>
    </location>
</feature>
<evidence type="ECO:0000313" key="3">
    <source>
        <dbReference type="Proteomes" id="UP000019484"/>
    </source>
</evidence>
<dbReference type="STRING" id="1182541.W9ZJN4"/>
<proteinExistence type="predicted"/>
<dbReference type="HOGENOM" id="CLU_006241_2_0_1"/>
<evidence type="ECO:0000313" key="2">
    <source>
        <dbReference type="EMBL" id="EXJ94739.1"/>
    </source>
</evidence>
<evidence type="ECO:0008006" key="4">
    <source>
        <dbReference type="Google" id="ProtNLM"/>
    </source>
</evidence>
<dbReference type="AlphaFoldDB" id="W9ZJN4"/>
<feature type="region of interest" description="Disordered" evidence="1">
    <location>
        <begin position="604"/>
        <end position="658"/>
    </location>
</feature>
<reference evidence="2 3" key="1">
    <citation type="submission" date="2013-03" db="EMBL/GenBank/DDBJ databases">
        <title>The Genome Sequence of Capronia coronata CBS 617.96.</title>
        <authorList>
            <consortium name="The Broad Institute Genomics Platform"/>
            <person name="Cuomo C."/>
            <person name="de Hoog S."/>
            <person name="Gorbushina A."/>
            <person name="Walker B."/>
            <person name="Young S.K."/>
            <person name="Zeng Q."/>
            <person name="Gargeya S."/>
            <person name="Fitzgerald M."/>
            <person name="Haas B."/>
            <person name="Abouelleil A."/>
            <person name="Allen A.W."/>
            <person name="Alvarado L."/>
            <person name="Arachchi H.M."/>
            <person name="Berlin A.M."/>
            <person name="Chapman S.B."/>
            <person name="Gainer-Dewar J."/>
            <person name="Goldberg J."/>
            <person name="Griggs A."/>
            <person name="Gujja S."/>
            <person name="Hansen M."/>
            <person name="Howarth C."/>
            <person name="Imamovic A."/>
            <person name="Ireland A."/>
            <person name="Larimer J."/>
            <person name="McCowan C."/>
            <person name="Murphy C."/>
            <person name="Pearson M."/>
            <person name="Poon T.W."/>
            <person name="Priest M."/>
            <person name="Roberts A."/>
            <person name="Saif S."/>
            <person name="Shea T."/>
            <person name="Sisk P."/>
            <person name="Sykes S."/>
            <person name="Wortman J."/>
            <person name="Nusbaum C."/>
            <person name="Birren B."/>
        </authorList>
    </citation>
    <scope>NUCLEOTIDE SEQUENCE [LARGE SCALE GENOMIC DNA]</scope>
    <source>
        <strain evidence="2 3">CBS 617.96</strain>
    </source>
</reference>
<name>W9ZJN4_9EURO</name>
<organism evidence="2 3">
    <name type="scientific">Capronia coronata CBS 617.96</name>
    <dbReference type="NCBI Taxonomy" id="1182541"/>
    <lineage>
        <taxon>Eukaryota</taxon>
        <taxon>Fungi</taxon>
        <taxon>Dikarya</taxon>
        <taxon>Ascomycota</taxon>
        <taxon>Pezizomycotina</taxon>
        <taxon>Eurotiomycetes</taxon>
        <taxon>Chaetothyriomycetidae</taxon>
        <taxon>Chaetothyriales</taxon>
        <taxon>Herpotrichiellaceae</taxon>
        <taxon>Capronia</taxon>
    </lineage>
</organism>
<dbReference type="Pfam" id="PF07093">
    <property type="entry name" value="SGT1"/>
    <property type="match status" value="1"/>
</dbReference>
<dbReference type="EMBL" id="AMWN01000002">
    <property type="protein sequence ID" value="EXJ94739.1"/>
    <property type="molecule type" value="Genomic_DNA"/>
</dbReference>
<dbReference type="PANTHER" id="PTHR13060:SF0">
    <property type="entry name" value="PROTEIN ECDYSONELESS HOMOLOG"/>
    <property type="match status" value="1"/>
</dbReference>
<feature type="compositionally biased region" description="Acidic residues" evidence="1">
    <location>
        <begin position="521"/>
        <end position="532"/>
    </location>
</feature>
<feature type="compositionally biased region" description="Low complexity" evidence="1">
    <location>
        <begin position="636"/>
        <end position="650"/>
    </location>
</feature>
<dbReference type="RefSeq" id="XP_007722233.1">
    <property type="nucleotide sequence ID" value="XM_007724043.1"/>
</dbReference>
<dbReference type="GO" id="GO:0005634">
    <property type="term" value="C:nucleus"/>
    <property type="evidence" value="ECO:0007669"/>
    <property type="project" value="TreeGrafter"/>
</dbReference>
<dbReference type="OrthoDB" id="27237at2759"/>
<dbReference type="eggNOG" id="KOG2406">
    <property type="taxonomic scope" value="Eukaryota"/>
</dbReference>
<dbReference type="Proteomes" id="UP000019484">
    <property type="component" value="Unassembled WGS sequence"/>
</dbReference>
<feature type="region of interest" description="Disordered" evidence="1">
    <location>
        <begin position="353"/>
        <end position="376"/>
    </location>
</feature>
<dbReference type="PANTHER" id="PTHR13060">
    <property type="entry name" value="SGT1 PROTEIN HSGT1 SUPPRESSOR OF GCR2"/>
    <property type="match status" value="1"/>
</dbReference>
<sequence length="658" mass="74103">MPPTDEDIAWFRSTFHPIPKPELPDDCIEYSLYIISPSLDANNDSELRLRLREVQKYATDLHRQHLKDYIWQRQGFSLELNKEDGLSFLRGRTEYGDSVEDEWVIVFLLRELTRKFPDLWAKVTDTDGEFLLIEASGTLPAWLEPDVAENRVWIHNGQLQIIKPASGARTSKRTEEKLSLAQAGDILLNEPKRLMHSTTMEEEAFFRLRNYPAQIKQNMHHAMVTLPRKVAYLLHQKPAYIAPAVEAFYLRDPIALKPLQKKDNRDKMIFPPGDFVNVSVKFPRVAYAQVKSQDFPPPAVFSDAMPSRTDSKAFVRAETGMKVTCGFEMLLTDPQHQDRPEVREMKMLLEDLESGDETLPSDTEVQGWEQHEDDEKWLDISFDDFEKELAGRKEQPEKGKKPGFGDKAAQENLQRIVQQFEQFLNDDQAGPDGAGLFGQDSDDDDDDAEDDDEDDEDEMGEDKDASFGEDEFTKMMQEMMGMPPDVMKEIMAGKLGPGAQDGGNRSNLRPPPDGDGHVEEMEGSESEPDDQDMQTFMKQMEAELRSTGALNLYPPKDAAGKHPAIKRSKQDDADEAEVEELSSDDDIDHEIDVNLAKNLLESLRSQAGMPGPGGNLMGMMGLGLPRDEPDDDDSDTGQPGPSGFSRSGGSRAEKSKGQ</sequence>
<comment type="caution">
    <text evidence="2">The sequence shown here is derived from an EMBL/GenBank/DDBJ whole genome shotgun (WGS) entry which is preliminary data.</text>
</comment>
<feature type="compositionally biased region" description="Acidic residues" evidence="1">
    <location>
        <begin position="572"/>
        <end position="589"/>
    </location>
</feature>
<accession>W9ZJN4</accession>
<dbReference type="GeneID" id="19158032"/>
<protein>
    <recommendedName>
        <fullName evidence="4">Regulatory factor Sgt1</fullName>
    </recommendedName>
</protein>
<dbReference type="InterPro" id="IPR010770">
    <property type="entry name" value="Ecd"/>
</dbReference>
<keyword evidence="3" id="KW-1185">Reference proteome</keyword>